<name>A0A8J3IF50_9CHLR</name>
<evidence type="ECO:0008006" key="10">
    <source>
        <dbReference type="Google" id="ProtNLM"/>
    </source>
</evidence>
<keyword evidence="2" id="KW-1003">Cell membrane</keyword>
<keyword evidence="5 7" id="KW-0472">Membrane</keyword>
<dbReference type="NCBIfam" id="TIGR00374">
    <property type="entry name" value="flippase-like domain"/>
    <property type="match status" value="1"/>
</dbReference>
<keyword evidence="4 7" id="KW-1133">Transmembrane helix</keyword>
<dbReference type="AlphaFoldDB" id="A0A8J3IF50"/>
<dbReference type="EMBL" id="BNJK01000001">
    <property type="protein sequence ID" value="GHO92433.1"/>
    <property type="molecule type" value="Genomic_DNA"/>
</dbReference>
<feature type="transmembrane region" description="Helical" evidence="7">
    <location>
        <begin position="330"/>
        <end position="348"/>
    </location>
</feature>
<evidence type="ECO:0000256" key="5">
    <source>
        <dbReference type="ARBA" id="ARBA00023136"/>
    </source>
</evidence>
<comment type="caution">
    <text evidence="8">The sequence shown here is derived from an EMBL/GenBank/DDBJ whole genome shotgun (WGS) entry which is preliminary data.</text>
</comment>
<organism evidence="8 9">
    <name type="scientific">Reticulibacter mediterranei</name>
    <dbReference type="NCBI Taxonomy" id="2778369"/>
    <lineage>
        <taxon>Bacteria</taxon>
        <taxon>Bacillati</taxon>
        <taxon>Chloroflexota</taxon>
        <taxon>Ktedonobacteria</taxon>
        <taxon>Ktedonobacterales</taxon>
        <taxon>Reticulibacteraceae</taxon>
        <taxon>Reticulibacter</taxon>
    </lineage>
</organism>
<evidence type="ECO:0000256" key="6">
    <source>
        <dbReference type="SAM" id="MobiDB-lite"/>
    </source>
</evidence>
<proteinExistence type="predicted"/>
<feature type="compositionally biased region" description="Acidic residues" evidence="6">
    <location>
        <begin position="31"/>
        <end position="41"/>
    </location>
</feature>
<dbReference type="RefSeq" id="WP_220203267.1">
    <property type="nucleotide sequence ID" value="NZ_BNJK01000001.1"/>
</dbReference>
<feature type="transmembrane region" description="Helical" evidence="7">
    <location>
        <begin position="207"/>
        <end position="225"/>
    </location>
</feature>
<feature type="transmembrane region" description="Helical" evidence="7">
    <location>
        <begin position="355"/>
        <end position="377"/>
    </location>
</feature>
<evidence type="ECO:0000256" key="4">
    <source>
        <dbReference type="ARBA" id="ARBA00022989"/>
    </source>
</evidence>
<comment type="subcellular location">
    <subcellularLocation>
        <location evidence="1">Cell membrane</location>
        <topology evidence="1">Multi-pass membrane protein</topology>
    </subcellularLocation>
</comment>
<evidence type="ECO:0000256" key="7">
    <source>
        <dbReference type="SAM" id="Phobius"/>
    </source>
</evidence>
<sequence>MQHDDRSAGEGEEQVAQQPVHPARDFFSDWHEEEESDEDVAEQPTVVPKRTRKSPTYPVSSEQQDIPPIVRNAPKEQLPSSTRQSHTLQDHLMPTKPPYNNDFFDDEDIPANSLDIGRKSTKRLMDLSGMMRTIRPTKPLEPLEDEQEELEVEDEWWPDGIKQTGLLPVVNLYGKEPFGRTQPRLPAVKPTKQKEESAWKALINKPAFKVALGLLAGALLLFLVTRIVDIPSTIQILKKNLSTPFGIVCALLSGVAFLLAYCIRGVRWKLFLNPIGHINTIKAIQLFLVGIFLNFLLPIRGGEVAKSLMLKRIANIPINQSLPTVAMDKALDLMPALFIMAIVPFLGVTMDIKLWLVLGMVGGLLIGLIFFVALAAWKRTAAIALLQKMTAILPKGIGNKIAGFATGFVDALLAGASQPGIFIPAILLTLFAVLLDGLFAMLAFWTVGVHISFGTAIFGYTVYNMFYILPTPPGQVGSNEAIGLLVFYGLLHLDSHGVAAMFIFSHPWAAVLMCLSGMGSLSALGMTISSAMKVQSGKEQSEASVTPALEETVQVHI</sequence>
<dbReference type="InterPro" id="IPR022791">
    <property type="entry name" value="L-PG_synthase/AglD"/>
</dbReference>
<dbReference type="Pfam" id="PF03706">
    <property type="entry name" value="LPG_synthase_TM"/>
    <property type="match status" value="1"/>
</dbReference>
<feature type="transmembrane region" description="Helical" evidence="7">
    <location>
        <begin position="283"/>
        <end position="301"/>
    </location>
</feature>
<dbReference type="PANTHER" id="PTHR39087:SF2">
    <property type="entry name" value="UPF0104 MEMBRANE PROTEIN MJ1595"/>
    <property type="match status" value="1"/>
</dbReference>
<dbReference type="Proteomes" id="UP000597444">
    <property type="component" value="Unassembled WGS sequence"/>
</dbReference>
<keyword evidence="3 7" id="KW-0812">Transmembrane</keyword>
<dbReference type="GO" id="GO:0005886">
    <property type="term" value="C:plasma membrane"/>
    <property type="evidence" value="ECO:0007669"/>
    <property type="project" value="UniProtKB-SubCell"/>
</dbReference>
<keyword evidence="9" id="KW-1185">Reference proteome</keyword>
<evidence type="ECO:0000313" key="8">
    <source>
        <dbReference type="EMBL" id="GHO92433.1"/>
    </source>
</evidence>
<feature type="transmembrane region" description="Helical" evidence="7">
    <location>
        <begin position="451"/>
        <end position="469"/>
    </location>
</feature>
<feature type="transmembrane region" description="Helical" evidence="7">
    <location>
        <begin position="481"/>
        <end position="504"/>
    </location>
</feature>
<evidence type="ECO:0000256" key="2">
    <source>
        <dbReference type="ARBA" id="ARBA00022475"/>
    </source>
</evidence>
<evidence type="ECO:0000313" key="9">
    <source>
        <dbReference type="Proteomes" id="UP000597444"/>
    </source>
</evidence>
<protein>
    <recommendedName>
        <fullName evidence="10">Flippase-like domain-containing protein</fullName>
    </recommendedName>
</protein>
<feature type="compositionally biased region" description="Polar residues" evidence="6">
    <location>
        <begin position="78"/>
        <end position="87"/>
    </location>
</feature>
<feature type="transmembrane region" description="Helical" evidence="7">
    <location>
        <begin position="397"/>
        <end position="414"/>
    </location>
</feature>
<evidence type="ECO:0000256" key="3">
    <source>
        <dbReference type="ARBA" id="ARBA00022692"/>
    </source>
</evidence>
<evidence type="ECO:0000256" key="1">
    <source>
        <dbReference type="ARBA" id="ARBA00004651"/>
    </source>
</evidence>
<accession>A0A8J3IF50</accession>
<reference evidence="8" key="1">
    <citation type="submission" date="2020-10" db="EMBL/GenBank/DDBJ databases">
        <title>Taxonomic study of unclassified bacteria belonging to the class Ktedonobacteria.</title>
        <authorList>
            <person name="Yabe S."/>
            <person name="Wang C.M."/>
            <person name="Zheng Y."/>
            <person name="Sakai Y."/>
            <person name="Cavaletti L."/>
            <person name="Monciardini P."/>
            <person name="Donadio S."/>
        </authorList>
    </citation>
    <scope>NUCLEOTIDE SEQUENCE</scope>
    <source>
        <strain evidence="8">ID150040</strain>
    </source>
</reference>
<feature type="transmembrane region" description="Helical" evidence="7">
    <location>
        <begin position="245"/>
        <end position="263"/>
    </location>
</feature>
<feature type="transmembrane region" description="Helical" evidence="7">
    <location>
        <begin position="421"/>
        <end position="445"/>
    </location>
</feature>
<dbReference type="PANTHER" id="PTHR39087">
    <property type="entry name" value="UPF0104 MEMBRANE PROTEIN MJ1595"/>
    <property type="match status" value="1"/>
</dbReference>
<feature type="transmembrane region" description="Helical" evidence="7">
    <location>
        <begin position="510"/>
        <end position="528"/>
    </location>
</feature>
<feature type="region of interest" description="Disordered" evidence="6">
    <location>
        <begin position="1"/>
        <end position="91"/>
    </location>
</feature>
<gene>
    <name evidence="8" type="ORF">KSF_024810</name>
</gene>